<comment type="caution">
    <text evidence="2">The sequence shown here is derived from an EMBL/GenBank/DDBJ whole genome shotgun (WGS) entry which is preliminary data.</text>
</comment>
<dbReference type="InterPro" id="IPR045851">
    <property type="entry name" value="AMP-bd_C_sf"/>
</dbReference>
<protein>
    <recommendedName>
        <fullName evidence="1">Carrier domain-containing protein</fullName>
    </recommendedName>
</protein>
<dbReference type="Gene3D" id="2.30.38.10">
    <property type="entry name" value="Luciferase, Domain 3"/>
    <property type="match status" value="1"/>
</dbReference>
<dbReference type="PROSITE" id="PS00455">
    <property type="entry name" value="AMP_BINDING"/>
    <property type="match status" value="1"/>
</dbReference>
<dbReference type="GO" id="GO:0044550">
    <property type="term" value="P:secondary metabolite biosynthetic process"/>
    <property type="evidence" value="ECO:0007669"/>
    <property type="project" value="TreeGrafter"/>
</dbReference>
<dbReference type="InterPro" id="IPR029058">
    <property type="entry name" value="AB_hydrolase_fold"/>
</dbReference>
<dbReference type="InterPro" id="IPR025110">
    <property type="entry name" value="AMP-bd_C"/>
</dbReference>
<dbReference type="GO" id="GO:0043041">
    <property type="term" value="P:amino acid activation for nonribosomal peptide biosynthetic process"/>
    <property type="evidence" value="ECO:0007669"/>
    <property type="project" value="TreeGrafter"/>
</dbReference>
<dbReference type="Pfam" id="PF00550">
    <property type="entry name" value="PP-binding"/>
    <property type="match status" value="1"/>
</dbReference>
<dbReference type="GO" id="GO:0005737">
    <property type="term" value="C:cytoplasm"/>
    <property type="evidence" value="ECO:0007669"/>
    <property type="project" value="TreeGrafter"/>
</dbReference>
<dbReference type="Pfam" id="PF00501">
    <property type="entry name" value="AMP-binding"/>
    <property type="match status" value="1"/>
</dbReference>
<dbReference type="Gene3D" id="3.30.559.30">
    <property type="entry name" value="Nonribosomal peptide synthetase, condensation domain"/>
    <property type="match status" value="1"/>
</dbReference>
<dbReference type="InterPro" id="IPR001031">
    <property type="entry name" value="Thioesterase"/>
</dbReference>
<dbReference type="Proteomes" id="UP000076503">
    <property type="component" value="Unassembled WGS sequence"/>
</dbReference>
<name>A0A161Y512_9GAMM</name>
<dbReference type="Pfam" id="PF13193">
    <property type="entry name" value="AMP-binding_C"/>
    <property type="match status" value="1"/>
</dbReference>
<dbReference type="Gene3D" id="3.40.50.1820">
    <property type="entry name" value="alpha/beta hydrolase"/>
    <property type="match status" value="1"/>
</dbReference>
<dbReference type="GO" id="GO:0031177">
    <property type="term" value="F:phosphopantetheine binding"/>
    <property type="evidence" value="ECO:0007669"/>
    <property type="project" value="TreeGrafter"/>
</dbReference>
<dbReference type="PATRIC" id="fig|1365251.3.peg.2462"/>
<dbReference type="RefSeq" id="WP_063361924.1">
    <property type="nucleotide sequence ID" value="NZ_AUXZ01000074.1"/>
</dbReference>
<dbReference type="InterPro" id="IPR000873">
    <property type="entry name" value="AMP-dep_synth/lig_dom"/>
</dbReference>
<dbReference type="Gene3D" id="3.30.559.10">
    <property type="entry name" value="Chloramphenicol acetyltransferase-like domain"/>
    <property type="match status" value="1"/>
</dbReference>
<dbReference type="InterPro" id="IPR009081">
    <property type="entry name" value="PP-bd_ACP"/>
</dbReference>
<dbReference type="InterPro" id="IPR001242">
    <property type="entry name" value="Condensation_dom"/>
</dbReference>
<dbReference type="Pfam" id="PF00975">
    <property type="entry name" value="Thioesterase"/>
    <property type="match status" value="1"/>
</dbReference>
<evidence type="ECO:0000313" key="3">
    <source>
        <dbReference type="Proteomes" id="UP000076503"/>
    </source>
</evidence>
<evidence type="ECO:0000313" key="2">
    <source>
        <dbReference type="EMBL" id="KZN50396.1"/>
    </source>
</evidence>
<dbReference type="Gene3D" id="1.10.1200.10">
    <property type="entry name" value="ACP-like"/>
    <property type="match status" value="1"/>
</dbReference>
<dbReference type="SUPFAM" id="SSF52777">
    <property type="entry name" value="CoA-dependent acyltransferases"/>
    <property type="match status" value="2"/>
</dbReference>
<dbReference type="GO" id="GO:0003824">
    <property type="term" value="F:catalytic activity"/>
    <property type="evidence" value="ECO:0007669"/>
    <property type="project" value="InterPro"/>
</dbReference>
<dbReference type="InterPro" id="IPR023213">
    <property type="entry name" value="CAT-like_dom_sf"/>
</dbReference>
<dbReference type="SUPFAM" id="SSF53474">
    <property type="entry name" value="alpha/beta-Hydrolases"/>
    <property type="match status" value="1"/>
</dbReference>
<dbReference type="InterPro" id="IPR041464">
    <property type="entry name" value="TubC_N"/>
</dbReference>
<feature type="domain" description="Carrier" evidence="1">
    <location>
        <begin position="1023"/>
        <end position="1097"/>
    </location>
</feature>
<dbReference type="Pfam" id="PF18563">
    <property type="entry name" value="TubC_N"/>
    <property type="match status" value="1"/>
</dbReference>
<dbReference type="PANTHER" id="PTHR45527">
    <property type="entry name" value="NONRIBOSOMAL PEPTIDE SYNTHETASE"/>
    <property type="match status" value="1"/>
</dbReference>
<organism evidence="2 3">
    <name type="scientific">Pseudoalteromonas luteoviolacea H33</name>
    <dbReference type="NCBI Taxonomy" id="1365251"/>
    <lineage>
        <taxon>Bacteria</taxon>
        <taxon>Pseudomonadati</taxon>
        <taxon>Pseudomonadota</taxon>
        <taxon>Gammaproteobacteria</taxon>
        <taxon>Alteromonadales</taxon>
        <taxon>Pseudoalteromonadaceae</taxon>
        <taxon>Pseudoalteromonas</taxon>
    </lineage>
</organism>
<dbReference type="EMBL" id="AUXZ01000074">
    <property type="protein sequence ID" value="KZN50396.1"/>
    <property type="molecule type" value="Genomic_DNA"/>
</dbReference>
<dbReference type="InterPro" id="IPR036736">
    <property type="entry name" value="ACP-like_sf"/>
</dbReference>
<dbReference type="NCBIfam" id="TIGR01733">
    <property type="entry name" value="AA-adenyl-dom"/>
    <property type="match status" value="1"/>
</dbReference>
<sequence length="1368" mass="152909">MIIDIIYSLKQQGICLWLNGDKLKITSQNDISNSDTVATLRMHKADIVSYLKQHHITDKQRFEALSILPTNSHSAPLTAGQKQLYFTHTSSDSSSAYHIPCLLKLTSKCEVAQLKEAFTKLIHRHSALNCKFTFNEQGEPHQTRCTEPVSFEHAQCTDDELDALCEDIFCAPFDLTHHRPLRITFIHTASDIYVYLVWHHIAFDGWSLSIFLNDLEQLYLDHTLPPALQFNDFAHFHYAEQQLIAQRHAREYWAQQLAGLSPLTLAQCKSRPSVFKHQGASFELPLESGFSERIQSTAQQHQVSLNTLGLAAWYHTLALFSAQNNFAVGMPSENRNIQAEQGIIGYFVNTLPIKPTLTHTLSVSEWISEVNNQVIQAKAHQTLPFDEIKSLLDIQLDTSMHPVFQSIFTLTQFSPEPTYQHWSIDEPSQSTQQQAKFDLSAFLDLGTSSSIKLNYATALYSDHYIKRIASLFKRILQCYITDNQNSKLSALALLTEQDISHLHTLSSSACVSEPSTNMLTRFNEIVTAYPQKIALRNASSALSYKQLNDKANQLANIIRQQTQHPEVIAICMESDMAMVVAMLATLKLGAAYTPLALKDPNDRKSYQLSDSQADFLLYDESSEQSLSSLLDTHAISAFKINARLSFSDISTELDSPRLDSTAIANIIYTSGTTGKPKGVTVTHAGCVSLTHSSEHLTYSAEDRFIQLANPAFDAATFEIWGALLNGAELHIGYQHILNSAAQFKDTINTLKISTLWLTRTLFDTLFSQDESIFRHLTYLLVGGEALTQSLVHKLLSSNFKPQYFLNGYGPTECTTFTTLHRVNTNDSPIPIGTPLPGRSVAVVGADKQLLPLGCPGELLVYGEGVAQGYLGKPELTQAQFVRQALFDNEQDCYCTGDIVYWNDNHTLCYLGRSDEQVKIRGFRVELQEIERHINALKDVDNCAVTTQKTNGSTLLHAYIVSASQNLKKSQANEGILCALRHKVAHYMLPHTITFLETLPVTLNGKLDKRKLPQPTYAHKEVELPATETERKIHTLWQQILSCQEISVTEAITNYGADSLSLLSFCGQARKLGWQLTPQILLENISIRALAKVVRNLSIQQFAHLNDEQALAHALIHPHFNPSLILNSDNAHILHMLPAAAGADSFTHLGNELSNICSLHVVENVKLFTGKHIAMQPLVIYYAERILTQQPSGPFYLGGFCEGAMMSLEVANYLRDMGHQVAHCFLIDPVLPMLTTKQQMQAEQLIALSDDIKSSTIANAFLTLTRHFSTAPPYEHDTTFFSANDVSEQAVPLTVLDIIHQVTDIPTLYHEAFQPPCNGLDHILRSVEIISLESLHDEIMTNALDLALIATTIDEKLKERAHIQKVSNL</sequence>
<dbReference type="PANTHER" id="PTHR45527:SF1">
    <property type="entry name" value="FATTY ACID SYNTHASE"/>
    <property type="match status" value="1"/>
</dbReference>
<dbReference type="InterPro" id="IPR044894">
    <property type="entry name" value="TubC_N_sf"/>
</dbReference>
<dbReference type="Gene3D" id="1.10.10.1830">
    <property type="entry name" value="Non-ribosomal peptide synthase, adenylation domain"/>
    <property type="match status" value="1"/>
</dbReference>
<dbReference type="OrthoDB" id="6298998at2"/>
<dbReference type="Gene3D" id="3.30.300.30">
    <property type="match status" value="1"/>
</dbReference>
<evidence type="ECO:0000259" key="1">
    <source>
        <dbReference type="PROSITE" id="PS50075"/>
    </source>
</evidence>
<dbReference type="PROSITE" id="PS50075">
    <property type="entry name" value="CARRIER"/>
    <property type="match status" value="1"/>
</dbReference>
<dbReference type="Gene3D" id="3.40.50.980">
    <property type="match status" value="2"/>
</dbReference>
<accession>A0A161Y512</accession>
<dbReference type="InterPro" id="IPR010071">
    <property type="entry name" value="AA_adenyl_dom"/>
</dbReference>
<dbReference type="SUPFAM" id="SSF56801">
    <property type="entry name" value="Acetyl-CoA synthetase-like"/>
    <property type="match status" value="1"/>
</dbReference>
<dbReference type="SUPFAM" id="SSF47336">
    <property type="entry name" value="ACP-like"/>
    <property type="match status" value="1"/>
</dbReference>
<gene>
    <name evidence="2" type="ORF">N476_16245</name>
</gene>
<dbReference type="InterPro" id="IPR020845">
    <property type="entry name" value="AMP-binding_CS"/>
</dbReference>
<dbReference type="Pfam" id="PF00668">
    <property type="entry name" value="Condensation"/>
    <property type="match status" value="1"/>
</dbReference>
<reference evidence="2 3" key="1">
    <citation type="submission" date="2013-07" db="EMBL/GenBank/DDBJ databases">
        <title>Comparative Genomic and Metabolomic Analysis of Twelve Strains of Pseudoalteromonas luteoviolacea.</title>
        <authorList>
            <person name="Vynne N.G."/>
            <person name="Mansson M."/>
            <person name="Gram L."/>
        </authorList>
    </citation>
    <scope>NUCLEOTIDE SEQUENCE [LARGE SCALE GENOMIC DNA]</scope>
    <source>
        <strain evidence="2 3">H33</strain>
    </source>
</reference>
<proteinExistence type="predicted"/>